<accession>A0ACB8X6J6</accession>
<name>A0ACB8X6J6_9TELE</name>
<comment type="caution">
    <text evidence="1">The sequence shown here is derived from an EMBL/GenBank/DDBJ whole genome shotgun (WGS) entry which is preliminary data.</text>
</comment>
<sequence length="309" mass="34262">MSDCSWKFGGESRPQLICSTQTIVAALGDDVILPCHVEPPVDLEKMSVDWWRPDIPPDPGDAGGRYVHRYHDNQDAEVMKMSSYSGRTALIRGDLKHSNISLRISSVKLSDGGRYRCVVHQLASDSDVELVVGPNETSLNLVVNRSCGHPNYVKTVTTETPLHPRNLQTPNPNNETNVEVTSHDQISQSVSISAVVLLVVLILAGVGVGYLLKHKSSKTDVIADPSDWLNCVDYLHLHVNRCEILKFSVQHHRALQARHTKLIDLRLNSALCDWILNFLTGRPQAVRMGSTTSSTLTLNTGEHHNRQIC</sequence>
<protein>
    <submittedName>
        <fullName evidence="1">Uncharacterized protein</fullName>
    </submittedName>
</protein>
<evidence type="ECO:0000313" key="2">
    <source>
        <dbReference type="Proteomes" id="UP000831701"/>
    </source>
</evidence>
<dbReference type="Proteomes" id="UP000831701">
    <property type="component" value="Chromosome 2"/>
</dbReference>
<organism evidence="1 2">
    <name type="scientific">Scortum barcoo</name>
    <name type="common">barcoo grunter</name>
    <dbReference type="NCBI Taxonomy" id="214431"/>
    <lineage>
        <taxon>Eukaryota</taxon>
        <taxon>Metazoa</taxon>
        <taxon>Chordata</taxon>
        <taxon>Craniata</taxon>
        <taxon>Vertebrata</taxon>
        <taxon>Euteleostomi</taxon>
        <taxon>Actinopterygii</taxon>
        <taxon>Neopterygii</taxon>
        <taxon>Teleostei</taxon>
        <taxon>Neoteleostei</taxon>
        <taxon>Acanthomorphata</taxon>
        <taxon>Eupercaria</taxon>
        <taxon>Centrarchiformes</taxon>
        <taxon>Terapontoidei</taxon>
        <taxon>Terapontidae</taxon>
        <taxon>Scortum</taxon>
    </lineage>
</organism>
<dbReference type="EMBL" id="CM041532">
    <property type="protein sequence ID" value="KAI3375490.1"/>
    <property type="molecule type" value="Genomic_DNA"/>
</dbReference>
<proteinExistence type="predicted"/>
<evidence type="ECO:0000313" key="1">
    <source>
        <dbReference type="EMBL" id="KAI3375490.1"/>
    </source>
</evidence>
<keyword evidence="2" id="KW-1185">Reference proteome</keyword>
<reference evidence="1" key="1">
    <citation type="submission" date="2022-04" db="EMBL/GenBank/DDBJ databases">
        <title>Jade perch genome.</title>
        <authorList>
            <person name="Chao B."/>
        </authorList>
    </citation>
    <scope>NUCLEOTIDE SEQUENCE</scope>
    <source>
        <strain evidence="1">CB-2022</strain>
    </source>
</reference>
<gene>
    <name evidence="1" type="ORF">L3Q82_003817</name>
</gene>